<dbReference type="Pfam" id="PF25099">
    <property type="entry name" value="GOLD_PATL1_C"/>
    <property type="match status" value="1"/>
</dbReference>
<dbReference type="PROSITE" id="PS50866">
    <property type="entry name" value="GOLD"/>
    <property type="match status" value="1"/>
</dbReference>
<dbReference type="PANTHER" id="PTHR45932:SF3">
    <property type="entry name" value="PATELLIN-4-LIKE"/>
    <property type="match status" value="1"/>
</dbReference>
<dbReference type="Pfam" id="PF00650">
    <property type="entry name" value="CRAL_TRIO"/>
    <property type="match status" value="1"/>
</dbReference>
<dbReference type="EMBL" id="KK784932">
    <property type="protein sequence ID" value="KDO60492.1"/>
    <property type="molecule type" value="Genomic_DNA"/>
</dbReference>
<dbReference type="GO" id="GO:0051301">
    <property type="term" value="P:cell division"/>
    <property type="evidence" value="ECO:0007669"/>
    <property type="project" value="UniProtKB-KW"/>
</dbReference>
<evidence type="ECO:0000256" key="1">
    <source>
        <dbReference type="ARBA" id="ARBA00004370"/>
    </source>
</evidence>
<comment type="similarity">
    <text evidence="3">Belongs to the patellin family.</text>
</comment>
<dbReference type="Gene3D" id="1.10.8.20">
    <property type="entry name" value="N-terminal domain of phosphatidylinositol transfer protein sec14p"/>
    <property type="match status" value="1"/>
</dbReference>
<dbReference type="InterPro" id="IPR036273">
    <property type="entry name" value="CRAL/TRIO_N_dom_sf"/>
</dbReference>
<keyword evidence="9" id="KW-0131">Cell cycle</keyword>
<evidence type="ECO:0000313" key="13">
    <source>
        <dbReference type="Proteomes" id="UP000027120"/>
    </source>
</evidence>
<keyword evidence="6" id="KW-0132">Cell division</keyword>
<dbReference type="SUPFAM" id="SSF46938">
    <property type="entry name" value="CRAL/TRIO N-terminal domain"/>
    <property type="match status" value="1"/>
</dbReference>
<dbReference type="PANTHER" id="PTHR45932">
    <property type="entry name" value="PATELLIN-1"/>
    <property type="match status" value="1"/>
</dbReference>
<feature type="domain" description="CRAL-TRIO" evidence="10">
    <location>
        <begin position="165"/>
        <end position="341"/>
    </location>
</feature>
<dbReference type="Pfam" id="PF03765">
    <property type="entry name" value="CRAL_TRIO_N"/>
    <property type="match status" value="1"/>
</dbReference>
<dbReference type="InterPro" id="IPR056794">
    <property type="entry name" value="PATL1-6_C_GOLD"/>
</dbReference>
<keyword evidence="5" id="KW-0963">Cytoplasm</keyword>
<evidence type="ECO:0000256" key="4">
    <source>
        <dbReference type="ARBA" id="ARBA00022448"/>
    </source>
</evidence>
<dbReference type="InterPro" id="IPR036865">
    <property type="entry name" value="CRAL-TRIO_dom_sf"/>
</dbReference>
<evidence type="ECO:0000256" key="6">
    <source>
        <dbReference type="ARBA" id="ARBA00022618"/>
    </source>
</evidence>
<keyword evidence="4" id="KW-0813">Transport</keyword>
<evidence type="ECO:0000256" key="2">
    <source>
        <dbReference type="ARBA" id="ARBA00004496"/>
    </source>
</evidence>
<evidence type="ECO:0000256" key="8">
    <source>
        <dbReference type="ARBA" id="ARBA00023136"/>
    </source>
</evidence>
<dbReference type="SMR" id="A0A067FAI1"/>
<keyword evidence="13" id="KW-1185">Reference proteome</keyword>
<evidence type="ECO:0000259" key="11">
    <source>
        <dbReference type="PROSITE" id="PS50866"/>
    </source>
</evidence>
<proteinExistence type="inferred from homology"/>
<evidence type="ECO:0000256" key="9">
    <source>
        <dbReference type="ARBA" id="ARBA00023306"/>
    </source>
</evidence>
<dbReference type="InterPro" id="IPR009038">
    <property type="entry name" value="GOLD_dom"/>
</dbReference>
<evidence type="ECO:0008006" key="14">
    <source>
        <dbReference type="Google" id="ProtNLM"/>
    </source>
</evidence>
<evidence type="ECO:0000259" key="10">
    <source>
        <dbReference type="PROSITE" id="PS50191"/>
    </source>
</evidence>
<sequence length="460" mass="53084">MSTGLIDNGSNKIYDETEIAQNFKEGEAIEKEENHRVHKTFTSQENPEHVQEDGNREAAAIIDMKFKKKKALLEFRCMVEDAVLGNYLLGKPPRSHSPKEAALARSQLKKITLWGVPLLPSKAHEGTDIVLLKFLKAKDYKVHDAFEMLRKTLKWRRDYLADLIQEDGLDPDVGKLVYSNCKDREGRPLYYNVCGAFKNRELPKKLVDLEDLCDQFIRLEVKFMEKGIKELNFKPGGANSIVQIIDLKNSKPPDIKKFRVVSKKTVMMLQDNYPELMHRNIIINVPFWYYAFHTVASKFLSPRCKRKFVFARPAKVTKTLLKFISPENLPVEYGGLYRENDDFFPEDRTSELIVRKNTAGSVRIPVAETGVTMMWDLTVLGWDVSYKEEFIPDDEGSYRVLLQSEKEKKGGEGESMRNSFYISEPGKIVITIDNVTLKNKRVYYRFKTKPAVPMYIVSKE</sequence>
<dbReference type="InterPro" id="IPR001251">
    <property type="entry name" value="CRAL-TRIO_dom"/>
</dbReference>
<dbReference type="CDD" id="cd00170">
    <property type="entry name" value="SEC14"/>
    <property type="match status" value="1"/>
</dbReference>
<evidence type="ECO:0000256" key="5">
    <source>
        <dbReference type="ARBA" id="ARBA00022490"/>
    </source>
</evidence>
<dbReference type="AlphaFoldDB" id="A0A067FAI1"/>
<dbReference type="InterPro" id="IPR044834">
    <property type="entry name" value="PATL"/>
</dbReference>
<dbReference type="SMART" id="SM00516">
    <property type="entry name" value="SEC14"/>
    <property type="match status" value="1"/>
</dbReference>
<dbReference type="GO" id="GO:0016020">
    <property type="term" value="C:membrane"/>
    <property type="evidence" value="ECO:0007669"/>
    <property type="project" value="UniProtKB-SubCell"/>
</dbReference>
<dbReference type="PaxDb" id="2711-XP_006480086.1"/>
<reference evidence="12 13" key="1">
    <citation type="submission" date="2014-04" db="EMBL/GenBank/DDBJ databases">
        <authorList>
            <consortium name="International Citrus Genome Consortium"/>
            <person name="Gmitter F."/>
            <person name="Chen C."/>
            <person name="Farmerie W."/>
            <person name="Harkins T."/>
            <person name="Desany B."/>
            <person name="Mohiuddin M."/>
            <person name="Kodira C."/>
            <person name="Borodovsky M."/>
            <person name="Lomsadze A."/>
            <person name="Burns P."/>
            <person name="Jenkins J."/>
            <person name="Prochnik S."/>
            <person name="Shu S."/>
            <person name="Chapman J."/>
            <person name="Pitluck S."/>
            <person name="Schmutz J."/>
            <person name="Rokhsar D."/>
        </authorList>
    </citation>
    <scope>NUCLEOTIDE SEQUENCE</scope>
</reference>
<dbReference type="PRINTS" id="PR00180">
    <property type="entry name" value="CRETINALDHBP"/>
</dbReference>
<dbReference type="SMART" id="SM01100">
    <property type="entry name" value="CRAL_TRIO_N"/>
    <property type="match status" value="1"/>
</dbReference>
<dbReference type="SUPFAM" id="SSF52087">
    <property type="entry name" value="CRAL/TRIO domain"/>
    <property type="match status" value="1"/>
</dbReference>
<evidence type="ECO:0000313" key="12">
    <source>
        <dbReference type="EMBL" id="KDO60492.1"/>
    </source>
</evidence>
<evidence type="ECO:0000256" key="7">
    <source>
        <dbReference type="ARBA" id="ARBA00023121"/>
    </source>
</evidence>
<dbReference type="Gene3D" id="3.40.525.10">
    <property type="entry name" value="CRAL-TRIO lipid binding domain"/>
    <property type="match status" value="1"/>
</dbReference>
<dbReference type="Gene3D" id="2.60.120.680">
    <property type="entry name" value="GOLD domain"/>
    <property type="match status" value="1"/>
</dbReference>
<evidence type="ECO:0000256" key="3">
    <source>
        <dbReference type="ARBA" id="ARBA00007155"/>
    </source>
</evidence>
<keyword evidence="7" id="KW-0446">Lipid-binding</keyword>
<comment type="subcellular location">
    <subcellularLocation>
        <location evidence="2">Cytoplasm</location>
    </subcellularLocation>
    <subcellularLocation>
        <location evidence="1">Membrane</location>
    </subcellularLocation>
</comment>
<gene>
    <name evidence="12" type="ORF">CISIN_1g045317mg</name>
</gene>
<dbReference type="InterPro" id="IPR011074">
    <property type="entry name" value="CRAL/TRIO_N_dom"/>
</dbReference>
<dbReference type="eggNOG" id="KOG1471">
    <property type="taxonomic scope" value="Eukaryota"/>
</dbReference>
<protein>
    <recommendedName>
        <fullName evidence="14">CRAL-TRIO domain-containing protein</fullName>
    </recommendedName>
</protein>
<dbReference type="GO" id="GO:0008289">
    <property type="term" value="F:lipid binding"/>
    <property type="evidence" value="ECO:0007669"/>
    <property type="project" value="UniProtKB-KW"/>
</dbReference>
<accession>A0A067FAI1</accession>
<organism evidence="12 13">
    <name type="scientific">Citrus sinensis</name>
    <name type="common">Sweet orange</name>
    <name type="synonym">Citrus aurantium var. sinensis</name>
    <dbReference type="NCBI Taxonomy" id="2711"/>
    <lineage>
        <taxon>Eukaryota</taxon>
        <taxon>Viridiplantae</taxon>
        <taxon>Streptophyta</taxon>
        <taxon>Embryophyta</taxon>
        <taxon>Tracheophyta</taxon>
        <taxon>Spermatophyta</taxon>
        <taxon>Magnoliopsida</taxon>
        <taxon>eudicotyledons</taxon>
        <taxon>Gunneridae</taxon>
        <taxon>Pentapetalae</taxon>
        <taxon>rosids</taxon>
        <taxon>malvids</taxon>
        <taxon>Sapindales</taxon>
        <taxon>Rutaceae</taxon>
        <taxon>Aurantioideae</taxon>
        <taxon>Citrus</taxon>
    </lineage>
</organism>
<dbReference type="Proteomes" id="UP000027120">
    <property type="component" value="Unassembled WGS sequence"/>
</dbReference>
<feature type="domain" description="GOLD" evidence="11">
    <location>
        <begin position="341"/>
        <end position="448"/>
    </location>
</feature>
<name>A0A067FAI1_CITSI</name>
<keyword evidence="8" id="KW-0472">Membrane</keyword>
<dbReference type="GO" id="GO:0005737">
    <property type="term" value="C:cytoplasm"/>
    <property type="evidence" value="ECO:0007669"/>
    <property type="project" value="UniProtKB-SubCell"/>
</dbReference>
<dbReference type="PROSITE" id="PS50191">
    <property type="entry name" value="CRAL_TRIO"/>
    <property type="match status" value="1"/>
</dbReference>